<organism evidence="1 2">
    <name type="scientific">Rhizoctonia solani</name>
    <dbReference type="NCBI Taxonomy" id="456999"/>
    <lineage>
        <taxon>Eukaryota</taxon>
        <taxon>Fungi</taxon>
        <taxon>Dikarya</taxon>
        <taxon>Basidiomycota</taxon>
        <taxon>Agaricomycotina</taxon>
        <taxon>Agaricomycetes</taxon>
        <taxon>Cantharellales</taxon>
        <taxon>Ceratobasidiaceae</taxon>
        <taxon>Rhizoctonia</taxon>
    </lineage>
</organism>
<protein>
    <submittedName>
        <fullName evidence="1">Uncharacterized protein</fullName>
    </submittedName>
</protein>
<reference evidence="1 2" key="1">
    <citation type="submission" date="2015-07" db="EMBL/GenBank/DDBJ databases">
        <authorList>
            <person name="Noorani M."/>
        </authorList>
    </citation>
    <scope>NUCLEOTIDE SEQUENCE [LARGE SCALE GENOMIC DNA]</scope>
    <source>
        <strain evidence="1">BBA 69670</strain>
    </source>
</reference>
<evidence type="ECO:0000313" key="1">
    <source>
        <dbReference type="EMBL" id="CUA68371.1"/>
    </source>
</evidence>
<accession>A0A0K6FQ75</accession>
<name>A0A0K6FQ75_9AGAM</name>
<dbReference type="Proteomes" id="UP000044841">
    <property type="component" value="Unassembled WGS sequence"/>
</dbReference>
<dbReference type="EMBL" id="CYGV01000413">
    <property type="protein sequence ID" value="CUA68371.1"/>
    <property type="molecule type" value="Genomic_DNA"/>
</dbReference>
<keyword evidence="2" id="KW-1185">Reference proteome</keyword>
<gene>
    <name evidence="1" type="ORF">RSOLAG22IIIB_07886</name>
</gene>
<dbReference type="AlphaFoldDB" id="A0A0K6FQ75"/>
<evidence type="ECO:0000313" key="2">
    <source>
        <dbReference type="Proteomes" id="UP000044841"/>
    </source>
</evidence>
<sequence>MADVHKWPIIKSLLEADTSADQLEQDFNVRREEIDTMVSEWRDKLHTRLLGFLPKRQGEILQPTLVADGSDPFKDLSDDMKRLLRADSLFFVYDWNEIPYTINSSRNQPFTYQDILRIHPGGSVHRLGDLPKQVESPIDSIRPYSAVQEIARELMTSIARPNASYLELGSEIEGECDWEGGSSYSGEWIRARCIDARPKTWQEMVEHYVVERQTYQSSRAELAKRKITYHDLHSSSK</sequence>
<proteinExistence type="predicted"/>